<gene>
    <name evidence="5" type="ORF">EXIGLDRAFT_622259</name>
</gene>
<dbReference type="SMART" id="SM00053">
    <property type="entry name" value="DYNc"/>
    <property type="match status" value="1"/>
</dbReference>
<feature type="domain" description="GED" evidence="3">
    <location>
        <begin position="606"/>
        <end position="698"/>
    </location>
</feature>
<dbReference type="InterPro" id="IPR020850">
    <property type="entry name" value="GED_dom"/>
</dbReference>
<reference evidence="5 6" key="1">
    <citation type="journal article" date="2016" name="Mol. Biol. Evol.">
        <title>Comparative Genomics of Early-Diverging Mushroom-Forming Fungi Provides Insights into the Origins of Lignocellulose Decay Capabilities.</title>
        <authorList>
            <person name="Nagy L.G."/>
            <person name="Riley R."/>
            <person name="Tritt A."/>
            <person name="Adam C."/>
            <person name="Daum C."/>
            <person name="Floudas D."/>
            <person name="Sun H."/>
            <person name="Yadav J.S."/>
            <person name="Pangilinan J."/>
            <person name="Larsson K.H."/>
            <person name="Matsuura K."/>
            <person name="Barry K."/>
            <person name="Labutti K."/>
            <person name="Kuo R."/>
            <person name="Ohm R.A."/>
            <person name="Bhattacharya S.S."/>
            <person name="Shirouzu T."/>
            <person name="Yoshinaga Y."/>
            <person name="Martin F.M."/>
            <person name="Grigoriev I.V."/>
            <person name="Hibbett D.S."/>
        </authorList>
    </citation>
    <scope>NUCLEOTIDE SEQUENCE [LARGE SCALE GENOMIC DNA]</scope>
    <source>
        <strain evidence="5 6">HHB12029</strain>
    </source>
</reference>
<dbReference type="CDD" id="cd08771">
    <property type="entry name" value="DLP_1"/>
    <property type="match status" value="1"/>
</dbReference>
<dbReference type="PANTHER" id="PTHR11566">
    <property type="entry name" value="DYNAMIN"/>
    <property type="match status" value="1"/>
</dbReference>
<accession>A0A165E6C4</accession>
<dbReference type="InParanoid" id="A0A165E6C4"/>
<proteinExistence type="predicted"/>
<dbReference type="Pfam" id="PF02212">
    <property type="entry name" value="GED"/>
    <property type="match status" value="1"/>
</dbReference>
<dbReference type="Proteomes" id="UP000077266">
    <property type="component" value="Unassembled WGS sequence"/>
</dbReference>
<dbReference type="GO" id="GO:0005737">
    <property type="term" value="C:cytoplasm"/>
    <property type="evidence" value="ECO:0007669"/>
    <property type="project" value="TreeGrafter"/>
</dbReference>
<dbReference type="InterPro" id="IPR045063">
    <property type="entry name" value="Dynamin_N"/>
</dbReference>
<dbReference type="GO" id="GO:0016020">
    <property type="term" value="C:membrane"/>
    <property type="evidence" value="ECO:0007669"/>
    <property type="project" value="TreeGrafter"/>
</dbReference>
<keyword evidence="1" id="KW-0547">Nucleotide-binding</keyword>
<dbReference type="STRING" id="1314781.A0A165E6C4"/>
<dbReference type="InterPro" id="IPR027417">
    <property type="entry name" value="P-loop_NTPase"/>
</dbReference>
<keyword evidence="6" id="KW-1185">Reference proteome</keyword>
<dbReference type="OrthoDB" id="5061070at2759"/>
<organism evidence="5 6">
    <name type="scientific">Exidia glandulosa HHB12029</name>
    <dbReference type="NCBI Taxonomy" id="1314781"/>
    <lineage>
        <taxon>Eukaryota</taxon>
        <taxon>Fungi</taxon>
        <taxon>Dikarya</taxon>
        <taxon>Basidiomycota</taxon>
        <taxon>Agaricomycotina</taxon>
        <taxon>Agaricomycetes</taxon>
        <taxon>Auriculariales</taxon>
        <taxon>Exidiaceae</taxon>
        <taxon>Exidia</taxon>
    </lineage>
</organism>
<evidence type="ECO:0000313" key="6">
    <source>
        <dbReference type="Proteomes" id="UP000077266"/>
    </source>
</evidence>
<dbReference type="InterPro" id="IPR001401">
    <property type="entry name" value="Dynamin_GTPase"/>
</dbReference>
<feature type="domain" description="Dynamin-type G" evidence="4">
    <location>
        <begin position="7"/>
        <end position="308"/>
    </location>
</feature>
<protein>
    <recommendedName>
        <fullName evidence="7">P-loop containing nucleoside triphosphate hydrolase protein</fullName>
    </recommendedName>
</protein>
<dbReference type="Gene3D" id="1.20.120.1240">
    <property type="entry name" value="Dynamin, middle domain"/>
    <property type="match status" value="1"/>
</dbReference>
<dbReference type="GO" id="GO:0005525">
    <property type="term" value="F:GTP binding"/>
    <property type="evidence" value="ECO:0007669"/>
    <property type="project" value="InterPro"/>
</dbReference>
<dbReference type="GO" id="GO:0005874">
    <property type="term" value="C:microtubule"/>
    <property type="evidence" value="ECO:0007669"/>
    <property type="project" value="TreeGrafter"/>
</dbReference>
<evidence type="ECO:0000256" key="1">
    <source>
        <dbReference type="ARBA" id="ARBA00022741"/>
    </source>
</evidence>
<dbReference type="AlphaFoldDB" id="A0A165E6C4"/>
<dbReference type="InterPro" id="IPR022812">
    <property type="entry name" value="Dynamin"/>
</dbReference>
<keyword evidence="2" id="KW-0342">GTP-binding</keyword>
<dbReference type="SUPFAM" id="SSF52540">
    <property type="entry name" value="P-loop containing nucleoside triphosphate hydrolases"/>
    <property type="match status" value="1"/>
</dbReference>
<dbReference type="EMBL" id="KV426164">
    <property type="protein sequence ID" value="KZV86170.1"/>
    <property type="molecule type" value="Genomic_DNA"/>
</dbReference>
<evidence type="ECO:0000259" key="3">
    <source>
        <dbReference type="PROSITE" id="PS51388"/>
    </source>
</evidence>
<dbReference type="PRINTS" id="PR00195">
    <property type="entry name" value="DYNAMIN"/>
</dbReference>
<dbReference type="InterPro" id="IPR000375">
    <property type="entry name" value="Dynamin_stalk"/>
</dbReference>
<dbReference type="Pfam" id="PF00350">
    <property type="entry name" value="Dynamin_N"/>
    <property type="match status" value="1"/>
</dbReference>
<dbReference type="GO" id="GO:0003924">
    <property type="term" value="F:GTPase activity"/>
    <property type="evidence" value="ECO:0007669"/>
    <property type="project" value="InterPro"/>
</dbReference>
<dbReference type="PROSITE" id="PS51718">
    <property type="entry name" value="G_DYNAMIN_2"/>
    <property type="match status" value="1"/>
</dbReference>
<dbReference type="Pfam" id="PF01031">
    <property type="entry name" value="Dynamin_M"/>
    <property type="match status" value="1"/>
</dbReference>
<sequence length="698" mass="78698">MLSIQNLLNLPQIAVVGSQSVGKSSLIESISGVRLPRESGTCTRCPMECRLEYSDSGSWTCRVSLRIQDSDSAEEVPFGDVLTNPDDVERRIRQAQRALLRPSLEPHTFLDDSDMNLRGGHVLSFTDNCVCVHIRGPDVTDLHFYDLPGIIVNVAEGQNTSDIDLVRSMVKRYISRPGCIILLVVSCETDFENQVAGRLVRDVDPTGERTVGVLTKPDKTDAESAPKWQRINDVYRLQTGWFVLKLPDSKELREGINAEAARERSNAFFQANEHWHAYAQNNASRVGTANLTEYLAQRLSEQLRESLPRIREAVQKALIDTISELVSMPPELKNDPTAEVFARITSFAQDVSRHIRGTSQLQIDRQGLVQRLYAAFRRFKTAIRATAPKFDARSESAAAGGVDFTELDSDDGEELRSSDDSALPGNYPFSVKAYYIFRFLEMWEGPTFDCFEVAFKGFVEDLAVLIDEHFGLFVSGGLLSQVQTVVNAQLQSCAGDARQILRMEMLKETESIYTQNEHYLEAYKAKFLGHYKQVRRKMPPPPQSMFTEFEEMPSPVAAYQDQYEHRRSPQEDPIDVALRSLRAAGYTHVKSTDLPKLLPSHGLDPAFDIMAEVRAYFQVAYKRYIDAVPLCIEQALIRKFEKQLSASLVNDLGLFKPGARTKCAIWVREPPIVAEQRRELLARKETLEEAQSLLVQFG</sequence>
<dbReference type="GO" id="GO:0008017">
    <property type="term" value="F:microtubule binding"/>
    <property type="evidence" value="ECO:0007669"/>
    <property type="project" value="TreeGrafter"/>
</dbReference>
<evidence type="ECO:0000256" key="2">
    <source>
        <dbReference type="ARBA" id="ARBA00023134"/>
    </source>
</evidence>
<evidence type="ECO:0008006" key="7">
    <source>
        <dbReference type="Google" id="ProtNLM"/>
    </source>
</evidence>
<dbReference type="Gene3D" id="3.40.50.300">
    <property type="entry name" value="P-loop containing nucleotide triphosphate hydrolases"/>
    <property type="match status" value="1"/>
</dbReference>
<dbReference type="PROSITE" id="PS51388">
    <property type="entry name" value="GED"/>
    <property type="match status" value="1"/>
</dbReference>
<evidence type="ECO:0000313" key="5">
    <source>
        <dbReference type="EMBL" id="KZV86170.1"/>
    </source>
</evidence>
<evidence type="ECO:0000259" key="4">
    <source>
        <dbReference type="PROSITE" id="PS51718"/>
    </source>
</evidence>
<dbReference type="InterPro" id="IPR030381">
    <property type="entry name" value="G_DYNAMIN_dom"/>
</dbReference>
<dbReference type="InterPro" id="IPR003130">
    <property type="entry name" value="GED"/>
</dbReference>
<name>A0A165E6C4_EXIGL</name>